<keyword evidence="2" id="KW-1185">Reference proteome</keyword>
<dbReference type="Proteomes" id="UP001627154">
    <property type="component" value="Unassembled WGS sequence"/>
</dbReference>
<organism evidence="1 2">
    <name type="scientific">Trichogramma kaykai</name>
    <dbReference type="NCBI Taxonomy" id="54128"/>
    <lineage>
        <taxon>Eukaryota</taxon>
        <taxon>Metazoa</taxon>
        <taxon>Ecdysozoa</taxon>
        <taxon>Arthropoda</taxon>
        <taxon>Hexapoda</taxon>
        <taxon>Insecta</taxon>
        <taxon>Pterygota</taxon>
        <taxon>Neoptera</taxon>
        <taxon>Endopterygota</taxon>
        <taxon>Hymenoptera</taxon>
        <taxon>Apocrita</taxon>
        <taxon>Proctotrupomorpha</taxon>
        <taxon>Chalcidoidea</taxon>
        <taxon>Trichogrammatidae</taxon>
        <taxon>Trichogramma</taxon>
    </lineage>
</organism>
<comment type="caution">
    <text evidence="1">The sequence shown here is derived from an EMBL/GenBank/DDBJ whole genome shotgun (WGS) entry which is preliminary data.</text>
</comment>
<dbReference type="EMBL" id="JBJJXI010000050">
    <property type="protein sequence ID" value="KAL3400774.1"/>
    <property type="molecule type" value="Genomic_DNA"/>
</dbReference>
<dbReference type="AlphaFoldDB" id="A0ABD2X6K0"/>
<gene>
    <name evidence="1" type="ORF">TKK_005919</name>
</gene>
<evidence type="ECO:0000313" key="1">
    <source>
        <dbReference type="EMBL" id="KAL3400774.1"/>
    </source>
</evidence>
<proteinExistence type="predicted"/>
<sequence length="91" mass="10435">MLHPFCTEWGCRISIESTQWTSILSRGFVPKASCKKVRDVTAKLRPLSRAGSAYTTKSRWRAYFWGLLNLMEINIKLVAMGRCTFNATYVI</sequence>
<name>A0ABD2X6K0_9HYME</name>
<protein>
    <submittedName>
        <fullName evidence="1">Uncharacterized protein</fullName>
    </submittedName>
</protein>
<accession>A0ABD2X6K0</accession>
<evidence type="ECO:0000313" key="2">
    <source>
        <dbReference type="Proteomes" id="UP001627154"/>
    </source>
</evidence>
<reference evidence="1 2" key="1">
    <citation type="journal article" date="2024" name="bioRxiv">
        <title>A reference genome for Trichogramma kaykai: A tiny desert-dwelling parasitoid wasp with competing sex-ratio distorters.</title>
        <authorList>
            <person name="Culotta J."/>
            <person name="Lindsey A.R."/>
        </authorList>
    </citation>
    <scope>NUCLEOTIDE SEQUENCE [LARGE SCALE GENOMIC DNA]</scope>
    <source>
        <strain evidence="1 2">KSX58</strain>
    </source>
</reference>